<dbReference type="VEuPathDB" id="FungiDB:C8Q69DRAFT_115454"/>
<feature type="compositionally biased region" description="Low complexity" evidence="6">
    <location>
        <begin position="310"/>
        <end position="321"/>
    </location>
</feature>
<comment type="subcellular location">
    <subcellularLocation>
        <location evidence="1">Membrane</location>
        <topology evidence="1">Multi-pass membrane protein</topology>
    </subcellularLocation>
</comment>
<evidence type="ECO:0000313" key="9">
    <source>
        <dbReference type="EMBL" id="RWQ92029.1"/>
    </source>
</evidence>
<keyword evidence="3 7" id="KW-1133">Transmembrane helix</keyword>
<dbReference type="GeneID" id="39594432"/>
<keyword evidence="4 7" id="KW-0472">Membrane</keyword>
<evidence type="ECO:0000256" key="1">
    <source>
        <dbReference type="ARBA" id="ARBA00004141"/>
    </source>
</evidence>
<feature type="transmembrane region" description="Helical" evidence="7">
    <location>
        <begin position="137"/>
        <end position="157"/>
    </location>
</feature>
<protein>
    <submittedName>
        <fullName evidence="9">Integral membrane protein</fullName>
    </submittedName>
</protein>
<feature type="transmembrane region" description="Helical" evidence="7">
    <location>
        <begin position="58"/>
        <end position="82"/>
    </location>
</feature>
<evidence type="ECO:0000256" key="6">
    <source>
        <dbReference type="SAM" id="MobiDB-lite"/>
    </source>
</evidence>
<dbReference type="EMBL" id="RCNU01000015">
    <property type="protein sequence ID" value="RWQ92029.1"/>
    <property type="molecule type" value="Genomic_DNA"/>
</dbReference>
<sequence length="385" mass="42142">MSSSGGILLPREHTRTIVSARGGRALAASITFTFLATCAVAARLYTRMKIIRRIEPNDWMVLVALLFSYLFLGFFIGETVYGMGVPGPQIPPSTLKMQMQNFWITVPMYNTAVICAKASILMQYFHVFPTRGMRIACSIMITVLAIYGTWAVLSGYLNCIPVAKFWDPTIPGYCIDMKALWFSNASMHIFTDIVILVMPLPALRSLDLPQRQRLALMGIFAVGGFVCITSIFRLISLKVIAQSSDPTYDNVGAATWSAIECNVGIICACLPTLRPLISRILPRFLSTRSGGSRPAKRNTFSRGRAPTYRGGTTSSTAGTPGDDLEYGMCSVDMDRVLAGIPLPHPANSHRTGREVRKEEKDSVLLAKEKEFNGSESPSSASGSSR</sequence>
<dbReference type="OrthoDB" id="444631at2759"/>
<evidence type="ECO:0000259" key="8">
    <source>
        <dbReference type="Pfam" id="PF20684"/>
    </source>
</evidence>
<feature type="transmembrane region" description="Helical" evidence="7">
    <location>
        <begin position="255"/>
        <end position="273"/>
    </location>
</feature>
<dbReference type="Pfam" id="PF20684">
    <property type="entry name" value="Fung_rhodopsin"/>
    <property type="match status" value="1"/>
</dbReference>
<dbReference type="Proteomes" id="UP000283841">
    <property type="component" value="Unassembled WGS sequence"/>
</dbReference>
<feature type="compositionally biased region" description="Basic and acidic residues" evidence="6">
    <location>
        <begin position="351"/>
        <end position="372"/>
    </location>
</feature>
<feature type="region of interest" description="Disordered" evidence="6">
    <location>
        <begin position="289"/>
        <end position="323"/>
    </location>
</feature>
<dbReference type="InterPro" id="IPR049326">
    <property type="entry name" value="Rhodopsin_dom_fungi"/>
</dbReference>
<evidence type="ECO:0000256" key="7">
    <source>
        <dbReference type="SAM" id="Phobius"/>
    </source>
</evidence>
<feature type="domain" description="Rhodopsin" evidence="8">
    <location>
        <begin position="42"/>
        <end position="279"/>
    </location>
</feature>
<dbReference type="PANTHER" id="PTHR33048">
    <property type="entry name" value="PTH11-LIKE INTEGRAL MEMBRANE PROTEIN (AFU_ORTHOLOGUE AFUA_5G11245)"/>
    <property type="match status" value="1"/>
</dbReference>
<feature type="transmembrane region" description="Helical" evidence="7">
    <location>
        <begin position="185"/>
        <end position="203"/>
    </location>
</feature>
<dbReference type="PANTHER" id="PTHR33048:SF132">
    <property type="entry name" value="MEMBRANE PROTEIN, PUTATIVE (AFU_ORTHOLOGUE AFUA_6G07820)-RELATED"/>
    <property type="match status" value="1"/>
</dbReference>
<feature type="transmembrane region" description="Helical" evidence="7">
    <location>
        <begin position="25"/>
        <end position="46"/>
    </location>
</feature>
<evidence type="ECO:0000256" key="3">
    <source>
        <dbReference type="ARBA" id="ARBA00022989"/>
    </source>
</evidence>
<comment type="similarity">
    <text evidence="5">Belongs to the SAT4 family.</text>
</comment>
<dbReference type="RefSeq" id="XP_028481674.1">
    <property type="nucleotide sequence ID" value="XM_028625155.1"/>
</dbReference>
<dbReference type="GO" id="GO:0016020">
    <property type="term" value="C:membrane"/>
    <property type="evidence" value="ECO:0007669"/>
    <property type="project" value="UniProtKB-SubCell"/>
</dbReference>
<gene>
    <name evidence="9" type="ORF">C8Q69DRAFT_115454</name>
</gene>
<feature type="transmembrane region" description="Helical" evidence="7">
    <location>
        <begin position="215"/>
        <end position="235"/>
    </location>
</feature>
<organism evidence="9 10">
    <name type="scientific">Byssochlamys spectabilis</name>
    <name type="common">Paecilomyces variotii</name>
    <dbReference type="NCBI Taxonomy" id="264951"/>
    <lineage>
        <taxon>Eukaryota</taxon>
        <taxon>Fungi</taxon>
        <taxon>Dikarya</taxon>
        <taxon>Ascomycota</taxon>
        <taxon>Pezizomycotina</taxon>
        <taxon>Eurotiomycetes</taxon>
        <taxon>Eurotiomycetidae</taxon>
        <taxon>Eurotiales</taxon>
        <taxon>Thermoascaceae</taxon>
        <taxon>Paecilomyces</taxon>
    </lineage>
</organism>
<evidence type="ECO:0000256" key="2">
    <source>
        <dbReference type="ARBA" id="ARBA00022692"/>
    </source>
</evidence>
<feature type="region of interest" description="Disordered" evidence="6">
    <location>
        <begin position="340"/>
        <end position="385"/>
    </location>
</feature>
<feature type="compositionally biased region" description="Low complexity" evidence="6">
    <location>
        <begin position="374"/>
        <end position="385"/>
    </location>
</feature>
<accession>A0A443HJS7</accession>
<keyword evidence="10" id="KW-1185">Reference proteome</keyword>
<name>A0A443HJS7_BYSSP</name>
<evidence type="ECO:0000256" key="5">
    <source>
        <dbReference type="ARBA" id="ARBA00038359"/>
    </source>
</evidence>
<dbReference type="InterPro" id="IPR052337">
    <property type="entry name" value="SAT4-like"/>
</dbReference>
<comment type="caution">
    <text evidence="9">The sequence shown here is derived from an EMBL/GenBank/DDBJ whole genome shotgun (WGS) entry which is preliminary data.</text>
</comment>
<dbReference type="STRING" id="264951.A0A443HJS7"/>
<proteinExistence type="inferred from homology"/>
<dbReference type="AlphaFoldDB" id="A0A443HJS7"/>
<reference evidence="9 10" key="1">
    <citation type="journal article" date="2018" name="Front. Microbiol.">
        <title>Genomic and genetic insights into a cosmopolitan fungus, Paecilomyces variotii (Eurotiales).</title>
        <authorList>
            <person name="Urquhart A.S."/>
            <person name="Mondo S.J."/>
            <person name="Makela M.R."/>
            <person name="Hane J.K."/>
            <person name="Wiebenga A."/>
            <person name="He G."/>
            <person name="Mihaltcheva S."/>
            <person name="Pangilinan J."/>
            <person name="Lipzen A."/>
            <person name="Barry K."/>
            <person name="de Vries R.P."/>
            <person name="Grigoriev I.V."/>
            <person name="Idnurm A."/>
        </authorList>
    </citation>
    <scope>NUCLEOTIDE SEQUENCE [LARGE SCALE GENOMIC DNA]</scope>
    <source>
        <strain evidence="9 10">CBS 101075</strain>
    </source>
</reference>
<feature type="transmembrane region" description="Helical" evidence="7">
    <location>
        <begin position="102"/>
        <end position="125"/>
    </location>
</feature>
<keyword evidence="2 7" id="KW-0812">Transmembrane</keyword>
<evidence type="ECO:0000313" key="10">
    <source>
        <dbReference type="Proteomes" id="UP000283841"/>
    </source>
</evidence>
<evidence type="ECO:0000256" key="4">
    <source>
        <dbReference type="ARBA" id="ARBA00023136"/>
    </source>
</evidence>